<evidence type="ECO:0000313" key="1">
    <source>
        <dbReference type="EMBL" id="KAH1107629.1"/>
    </source>
</evidence>
<gene>
    <name evidence="1" type="ORF">J1N35_011397</name>
</gene>
<name>A0A9D3W2C8_9ROSI</name>
<dbReference type="AlphaFoldDB" id="A0A9D3W2C8"/>
<protein>
    <submittedName>
        <fullName evidence="1">Uncharacterized protein</fullName>
    </submittedName>
</protein>
<reference evidence="1 2" key="1">
    <citation type="journal article" date="2021" name="Plant Biotechnol. J.">
        <title>Multi-omics assisted identification of the key and species-specific regulatory components of drought-tolerant mechanisms in Gossypium stocksii.</title>
        <authorList>
            <person name="Yu D."/>
            <person name="Ke L."/>
            <person name="Zhang D."/>
            <person name="Wu Y."/>
            <person name="Sun Y."/>
            <person name="Mei J."/>
            <person name="Sun J."/>
            <person name="Sun Y."/>
        </authorList>
    </citation>
    <scope>NUCLEOTIDE SEQUENCE [LARGE SCALE GENOMIC DNA]</scope>
    <source>
        <strain evidence="2">cv. E1</strain>
        <tissue evidence="1">Leaf</tissue>
    </source>
</reference>
<dbReference type="EMBL" id="JAIQCV010000004">
    <property type="protein sequence ID" value="KAH1107629.1"/>
    <property type="molecule type" value="Genomic_DNA"/>
</dbReference>
<dbReference type="Proteomes" id="UP000828251">
    <property type="component" value="Unassembled WGS sequence"/>
</dbReference>
<feature type="non-terminal residue" evidence="1">
    <location>
        <position position="90"/>
    </location>
</feature>
<accession>A0A9D3W2C8</accession>
<comment type="caution">
    <text evidence="1">The sequence shown here is derived from an EMBL/GenBank/DDBJ whole genome shotgun (WGS) entry which is preliminary data.</text>
</comment>
<keyword evidence="2" id="KW-1185">Reference proteome</keyword>
<organism evidence="1 2">
    <name type="scientific">Gossypium stocksii</name>
    <dbReference type="NCBI Taxonomy" id="47602"/>
    <lineage>
        <taxon>Eukaryota</taxon>
        <taxon>Viridiplantae</taxon>
        <taxon>Streptophyta</taxon>
        <taxon>Embryophyta</taxon>
        <taxon>Tracheophyta</taxon>
        <taxon>Spermatophyta</taxon>
        <taxon>Magnoliopsida</taxon>
        <taxon>eudicotyledons</taxon>
        <taxon>Gunneridae</taxon>
        <taxon>Pentapetalae</taxon>
        <taxon>rosids</taxon>
        <taxon>malvids</taxon>
        <taxon>Malvales</taxon>
        <taxon>Malvaceae</taxon>
        <taxon>Malvoideae</taxon>
        <taxon>Gossypium</taxon>
    </lineage>
</organism>
<evidence type="ECO:0000313" key="2">
    <source>
        <dbReference type="Proteomes" id="UP000828251"/>
    </source>
</evidence>
<sequence>MEYLVPFGNIGTQWTVSSQECHTIERASLKPIEKNVGSLNFPSLITTLCKTTQVPLNANEDVKLNKGGMSRAIFAKIQGVEKSKQPQHSK</sequence>
<proteinExistence type="predicted"/>